<comment type="caution">
    <text evidence="11">The sequence shown here is derived from an EMBL/GenBank/DDBJ whole genome shotgun (WGS) entry which is preliminary data.</text>
</comment>
<keyword evidence="6" id="KW-0732">Signal</keyword>
<reference evidence="11" key="1">
    <citation type="submission" date="2023-07" db="EMBL/GenBank/DDBJ databases">
        <authorList>
            <consortium name="CYATHOMIX"/>
        </authorList>
    </citation>
    <scope>NUCLEOTIDE SEQUENCE</scope>
    <source>
        <strain evidence="11">N/A</strain>
    </source>
</reference>
<organism evidence="11 12">
    <name type="scientific">Cylicocyclus nassatus</name>
    <name type="common">Nematode worm</name>
    <dbReference type="NCBI Taxonomy" id="53992"/>
    <lineage>
        <taxon>Eukaryota</taxon>
        <taxon>Metazoa</taxon>
        <taxon>Ecdysozoa</taxon>
        <taxon>Nematoda</taxon>
        <taxon>Chromadorea</taxon>
        <taxon>Rhabditida</taxon>
        <taxon>Rhabditina</taxon>
        <taxon>Rhabditomorpha</taxon>
        <taxon>Strongyloidea</taxon>
        <taxon>Strongylidae</taxon>
        <taxon>Cylicocyclus</taxon>
    </lineage>
</organism>
<dbReference type="GO" id="GO:0005576">
    <property type="term" value="C:extracellular region"/>
    <property type="evidence" value="ECO:0007669"/>
    <property type="project" value="UniProtKB-SubCell"/>
</dbReference>
<evidence type="ECO:0000256" key="2">
    <source>
        <dbReference type="ARBA" id="ARBA00012313"/>
    </source>
</evidence>
<dbReference type="FunFam" id="1.10.640.10:FF:000006">
    <property type="entry name" value="Double oxidase: two peroxidase domains"/>
    <property type="match status" value="1"/>
</dbReference>
<evidence type="ECO:0000256" key="5">
    <source>
        <dbReference type="ARBA" id="ARBA00022723"/>
    </source>
</evidence>
<dbReference type="SUPFAM" id="SSF48113">
    <property type="entry name" value="Heme-dependent peroxidases"/>
    <property type="match status" value="2"/>
</dbReference>
<dbReference type="Gene3D" id="1.10.640.10">
    <property type="entry name" value="Haem peroxidase domain superfamily, animal type"/>
    <property type="match status" value="2"/>
</dbReference>
<dbReference type="FunFam" id="1.10.640.10:FF:000007">
    <property type="entry name" value="Peroxidase mlt-7"/>
    <property type="match status" value="1"/>
</dbReference>
<comment type="catalytic activity">
    <reaction evidence="1">
        <text>2 a phenolic donor + H2O2 = 2 a phenolic radical donor + 2 H2O</text>
        <dbReference type="Rhea" id="RHEA:56136"/>
        <dbReference type="ChEBI" id="CHEBI:15377"/>
        <dbReference type="ChEBI" id="CHEBI:16240"/>
        <dbReference type="ChEBI" id="CHEBI:139520"/>
        <dbReference type="ChEBI" id="CHEBI:139521"/>
        <dbReference type="EC" id="1.11.1.7"/>
    </reaction>
</comment>
<accession>A0AA36H1N4</accession>
<dbReference type="EMBL" id="CATQJL010000305">
    <property type="protein sequence ID" value="CAJ0602416.1"/>
    <property type="molecule type" value="Genomic_DNA"/>
</dbReference>
<gene>
    <name evidence="11" type="ORF">CYNAS_LOCUS14399</name>
</gene>
<keyword evidence="12" id="KW-1185">Reference proteome</keyword>
<feature type="binding site" description="axial binding residue" evidence="9">
    <location>
        <position position="1130"/>
    </location>
    <ligand>
        <name>heme b</name>
        <dbReference type="ChEBI" id="CHEBI:60344"/>
    </ligand>
    <ligandPart>
        <name>Fe</name>
        <dbReference type="ChEBI" id="CHEBI:18248"/>
    </ligandPart>
</feature>
<dbReference type="InterPro" id="IPR037120">
    <property type="entry name" value="Haem_peroxidase_sf_animal"/>
</dbReference>
<keyword evidence="7" id="KW-0560">Oxidoreductase</keyword>
<keyword evidence="5 9" id="KW-0479">Metal-binding</keyword>
<evidence type="ECO:0000256" key="6">
    <source>
        <dbReference type="ARBA" id="ARBA00022729"/>
    </source>
</evidence>
<sequence length="1450" mass="163422">MRSHPTFDVSDRSIVKATLSEKQSRTDLEKTTLIQREAVKRMSKDDIFVSAEEAKNYVENLFNNTEKELQRKTAETVFLPGELSWSQYTRGDRYSKYLSFSALVSVETTQKLAAKSAVGAKIIDGLSLVNLNGSAIQTLCPVIPIEECIAGKYRTYSGHCNNVIHPQYGAIYEPLQRLLPPDYEDKISSPRTSKTDKPLPSAADVASLFTPAPRGHATCSMILAQWASFIYDDLAHVASNRIEKGLTYSRSMPTPRENCSLGPREQGNMVSGYLDASQIYGSSQETADKLRSFKDGLLSLRTLSPSHAGLPQADDDEECKKVSLSSQCLLAGSQRINFLPSSAVMYTIWMRQHNFVAGKLKEVNPTWSDEKLFQEARRIVIAQIQHITYSEFIPLIVGKDNLRKNTLDLQVNGHDSRYDMNIDGSPLNVYASVVGQFFLTLLPDQIPITDTFGNHKRDEPLGKIFNDPSFIFQRSRFDSVLRFLTQSPIMKPGLHLSPELKIAFKKGQFGQGIDMAAFIIQMGRDHGIPGYLEWRRYCGLDEVQSFASMTSKFLSSVNISLLEELYKSPEDVDLLVGGLAEASLPGALLGPTLSCLFAKQMQKTKRSDRFWYENFFYPSAFSTNQLEEIRKTTLARVICDNSDDIRHIQHSVFTLQDDYGNCPVSCRSSVIDTLDFSAWKDEEPKRSLPITKATVEKAIRLGIEQYNRLQESEGRRIRAQGPPPSRSSQSAVFSHASLMAPKRESLDIARIAGVLREATKVLVQGNGLEENEKLPVGLDVTTLQQLLPDVEVDKIVGNFTPFLGREPLPQEQCLPQPLPCDHTTKYRTYSGWCNNLLYPKYGNAFTGMRRLLDPAYDDVHNDAPKFHVKFTHMLMQFGQVLDHDMMHSPIARGPNNTILNCSSCDSHKTLSIHCFPIKIEKNDPFFPAKHSDGSPRCMPFARSLLGQLTLGYRNQLNQLTAFLDLSSVYGSTECEANRLRLFSQGKLNFTDLGFNKEALPQGNQERDCRSTLVSPEKRCFVAGDERSNEQPGLTVIHTLLLREHNRIASQLRRINNFWTDEQLFQEARRINIAKIQHVIFKEWLPVVLGCEAMAKYDLMPKKSGYFTGYDPHCDPSISQELSTAAFRFGHTLIRANFPRMSDVFKNTTDSVELKDHFSNPSPLYNQSVGHMESMLMGLVGAESMAYDRHITDAVRNHLFAKPGGPLTGIDLPAVNIQRGRDHGVQPYNAYRELCGLKKARTFDDLRETMDDSAVEALKKVYESVNDIDLFPGIMSERAMKGALVGPSLACIIGEQMQRLKKCDRFYYENDLPATRFTPDQLAEIRKTTFAKIICSNSHYARKIQPNVFIMADDLTNAPTSCAELPDADYFEWLDRDYCLIDHRVISLGKTKRITPCVTCTCTKEGPECHSITIERCERLFDDFLVTDIARDPVCVIQCARAIKDRQNGLR</sequence>
<dbReference type="CDD" id="cd09823">
    <property type="entry name" value="peroxinectin_like"/>
    <property type="match status" value="2"/>
</dbReference>
<dbReference type="PANTHER" id="PTHR11475:SF131">
    <property type="entry name" value="PEROXIDASE"/>
    <property type="match status" value="1"/>
</dbReference>
<dbReference type="GO" id="GO:0046872">
    <property type="term" value="F:metal ion binding"/>
    <property type="evidence" value="ECO:0007669"/>
    <property type="project" value="UniProtKB-KW"/>
</dbReference>
<dbReference type="PRINTS" id="PR00457">
    <property type="entry name" value="ANPEROXIDASE"/>
</dbReference>
<evidence type="ECO:0000256" key="9">
    <source>
        <dbReference type="PIRSR" id="PIRSR619791-2"/>
    </source>
</evidence>
<dbReference type="EC" id="1.11.1.7" evidence="2"/>
<dbReference type="GO" id="GO:0140825">
    <property type="term" value="F:lactoperoxidase activity"/>
    <property type="evidence" value="ECO:0007669"/>
    <property type="project" value="UniProtKB-EC"/>
</dbReference>
<keyword evidence="3" id="KW-0575">Peroxidase</keyword>
<dbReference type="PROSITE" id="PS50292">
    <property type="entry name" value="PEROXIDASE_3"/>
    <property type="match status" value="2"/>
</dbReference>
<proteinExistence type="predicted"/>
<keyword evidence="4 9" id="KW-0349">Heme</keyword>
<dbReference type="InterPro" id="IPR019791">
    <property type="entry name" value="Haem_peroxidase_animal"/>
</dbReference>
<dbReference type="GO" id="GO:0020037">
    <property type="term" value="F:heme binding"/>
    <property type="evidence" value="ECO:0007669"/>
    <property type="project" value="InterPro"/>
</dbReference>
<dbReference type="Pfam" id="PF03098">
    <property type="entry name" value="An_peroxidase"/>
    <property type="match status" value="2"/>
</dbReference>
<evidence type="ECO:0000256" key="3">
    <source>
        <dbReference type="ARBA" id="ARBA00022559"/>
    </source>
</evidence>
<dbReference type="PANTHER" id="PTHR11475">
    <property type="entry name" value="OXIDASE/PEROXIDASE"/>
    <property type="match status" value="1"/>
</dbReference>
<evidence type="ECO:0000256" key="10">
    <source>
        <dbReference type="SAM" id="MobiDB-lite"/>
    </source>
</evidence>
<evidence type="ECO:0000256" key="8">
    <source>
        <dbReference type="ARBA" id="ARBA00023157"/>
    </source>
</evidence>
<evidence type="ECO:0000256" key="1">
    <source>
        <dbReference type="ARBA" id="ARBA00000189"/>
    </source>
</evidence>
<feature type="region of interest" description="Disordered" evidence="10">
    <location>
        <begin position="711"/>
        <end position="730"/>
    </location>
</feature>
<name>A0AA36H1N4_CYLNA</name>
<evidence type="ECO:0000256" key="4">
    <source>
        <dbReference type="ARBA" id="ARBA00022617"/>
    </source>
</evidence>
<keyword evidence="9" id="KW-0408">Iron</keyword>
<dbReference type="InterPro" id="IPR010255">
    <property type="entry name" value="Haem_peroxidase_sf"/>
</dbReference>
<dbReference type="GO" id="GO:0006979">
    <property type="term" value="P:response to oxidative stress"/>
    <property type="evidence" value="ECO:0007669"/>
    <property type="project" value="InterPro"/>
</dbReference>
<keyword evidence="8" id="KW-1015">Disulfide bond</keyword>
<evidence type="ECO:0000256" key="7">
    <source>
        <dbReference type="ARBA" id="ARBA00023002"/>
    </source>
</evidence>
<dbReference type="Proteomes" id="UP001176961">
    <property type="component" value="Unassembled WGS sequence"/>
</dbReference>
<evidence type="ECO:0000313" key="12">
    <source>
        <dbReference type="Proteomes" id="UP001176961"/>
    </source>
</evidence>
<protein>
    <recommendedName>
        <fullName evidence="2">peroxidase</fullName>
        <ecNumber evidence="2">1.11.1.7</ecNumber>
    </recommendedName>
</protein>
<evidence type="ECO:0000313" key="11">
    <source>
        <dbReference type="EMBL" id="CAJ0602416.1"/>
    </source>
</evidence>